<evidence type="ECO:0000313" key="2">
    <source>
        <dbReference type="EMBL" id="KAL1515142.1"/>
    </source>
</evidence>
<feature type="region of interest" description="Disordered" evidence="1">
    <location>
        <begin position="1"/>
        <end position="28"/>
    </location>
</feature>
<evidence type="ECO:0000313" key="3">
    <source>
        <dbReference type="Proteomes" id="UP001515480"/>
    </source>
</evidence>
<reference evidence="2 3" key="1">
    <citation type="journal article" date="2024" name="Science">
        <title>Giant polyketide synthase enzymes in the biosynthesis of giant marine polyether toxins.</title>
        <authorList>
            <person name="Fallon T.R."/>
            <person name="Shende V.V."/>
            <person name="Wierzbicki I.H."/>
            <person name="Pendleton A.L."/>
            <person name="Watervoot N.F."/>
            <person name="Auber R.P."/>
            <person name="Gonzalez D.J."/>
            <person name="Wisecaver J.H."/>
            <person name="Moore B.S."/>
        </authorList>
    </citation>
    <scope>NUCLEOTIDE SEQUENCE [LARGE SCALE GENOMIC DNA]</scope>
    <source>
        <strain evidence="2 3">12B1</strain>
    </source>
</reference>
<dbReference type="Proteomes" id="UP001515480">
    <property type="component" value="Unassembled WGS sequence"/>
</dbReference>
<sequence>MVARLRRPRPPAEASISAETNDRPRHLSQWKPVRDKKWRLPRFERGEPSFFTSLSITVPYLGSTENHQDWKKGQVVRRKPVRHSRQRRKISSSQGVEMISVPKHWFQKPLQQAMKVLVRPPTQKTRRKQVAIKVNTVMEVFLDLVRLLETGDAKDIQWNNSERSALKPTLIATFFRITFLPSQYLHDQV</sequence>
<proteinExistence type="predicted"/>
<evidence type="ECO:0008006" key="4">
    <source>
        <dbReference type="Google" id="ProtNLM"/>
    </source>
</evidence>
<name>A0AB34J768_PRYPA</name>
<evidence type="ECO:0000256" key="1">
    <source>
        <dbReference type="SAM" id="MobiDB-lite"/>
    </source>
</evidence>
<keyword evidence="3" id="KW-1185">Reference proteome</keyword>
<comment type="caution">
    <text evidence="2">The sequence shown here is derived from an EMBL/GenBank/DDBJ whole genome shotgun (WGS) entry which is preliminary data.</text>
</comment>
<protein>
    <recommendedName>
        <fullName evidence="4">Condensin complex subunit 2</fullName>
    </recommendedName>
</protein>
<accession>A0AB34J768</accession>
<dbReference type="AlphaFoldDB" id="A0AB34J768"/>
<gene>
    <name evidence="2" type="ORF">AB1Y20_004203</name>
</gene>
<dbReference type="EMBL" id="JBGBPQ010000012">
    <property type="protein sequence ID" value="KAL1515142.1"/>
    <property type="molecule type" value="Genomic_DNA"/>
</dbReference>
<organism evidence="2 3">
    <name type="scientific">Prymnesium parvum</name>
    <name type="common">Toxic golden alga</name>
    <dbReference type="NCBI Taxonomy" id="97485"/>
    <lineage>
        <taxon>Eukaryota</taxon>
        <taxon>Haptista</taxon>
        <taxon>Haptophyta</taxon>
        <taxon>Prymnesiophyceae</taxon>
        <taxon>Prymnesiales</taxon>
        <taxon>Prymnesiaceae</taxon>
        <taxon>Prymnesium</taxon>
    </lineage>
</organism>